<accession>A0A699X112</accession>
<evidence type="ECO:0000313" key="2">
    <source>
        <dbReference type="EMBL" id="GFD52753.1"/>
    </source>
</evidence>
<reference evidence="2" key="1">
    <citation type="journal article" date="2019" name="Sci. Rep.">
        <title>Draft genome of Tanacetum cinerariifolium, the natural source of mosquito coil.</title>
        <authorList>
            <person name="Yamashiro T."/>
            <person name="Shiraishi A."/>
            <person name="Satake H."/>
            <person name="Nakayama K."/>
        </authorList>
    </citation>
    <scope>NUCLEOTIDE SEQUENCE</scope>
</reference>
<dbReference type="InterPro" id="IPR008286">
    <property type="entry name" value="Prn/Lys/Arg_de-COase_C"/>
</dbReference>
<evidence type="ECO:0000259" key="1">
    <source>
        <dbReference type="Pfam" id="PF03711"/>
    </source>
</evidence>
<feature type="non-terminal residue" evidence="2">
    <location>
        <position position="1"/>
    </location>
</feature>
<proteinExistence type="predicted"/>
<dbReference type="PANTHER" id="PTHR45229">
    <property type="entry name" value="CONSTITUTIVE ORNITHINE DECARBOXYLASE"/>
    <property type="match status" value="1"/>
</dbReference>
<feature type="domain" description="Orn/Lys/Arg decarboxylase C-terminal" evidence="1">
    <location>
        <begin position="2"/>
        <end position="104"/>
    </location>
</feature>
<protein>
    <recommendedName>
        <fullName evidence="1">Orn/Lys/Arg decarboxylase C-terminal domain-containing protein</fullName>
    </recommendedName>
</protein>
<gene>
    <name evidence="2" type="ORF">Tci_924722</name>
</gene>
<feature type="non-terminal residue" evidence="2">
    <location>
        <position position="105"/>
    </location>
</feature>
<sequence>NQQRYAGMGLKDLAQDIFAAMKKTKTTAAMSQAFGTLPKAEFSPVEAYEKLVRNEVEQVTLEEAAGRIAATGIVPYPPGIPLLMPGENAGPSDGALLAYLKALES</sequence>
<dbReference type="SUPFAM" id="SSF55904">
    <property type="entry name" value="Ornithine decarboxylase C-terminal domain"/>
    <property type="match status" value="1"/>
</dbReference>
<dbReference type="GO" id="GO:0008792">
    <property type="term" value="F:arginine decarboxylase activity"/>
    <property type="evidence" value="ECO:0007669"/>
    <property type="project" value="TreeGrafter"/>
</dbReference>
<name>A0A699X112_TANCI</name>
<dbReference type="Gene3D" id="3.90.100.10">
    <property type="entry name" value="Orn/Lys/Arg decarboxylase, C-terminal domain"/>
    <property type="match status" value="1"/>
</dbReference>
<dbReference type="GO" id="GO:0030170">
    <property type="term" value="F:pyridoxal phosphate binding"/>
    <property type="evidence" value="ECO:0007669"/>
    <property type="project" value="TreeGrafter"/>
</dbReference>
<organism evidence="2">
    <name type="scientific">Tanacetum cinerariifolium</name>
    <name type="common">Dalmatian daisy</name>
    <name type="synonym">Chrysanthemum cinerariifolium</name>
    <dbReference type="NCBI Taxonomy" id="118510"/>
    <lineage>
        <taxon>Eukaryota</taxon>
        <taxon>Viridiplantae</taxon>
        <taxon>Streptophyta</taxon>
        <taxon>Embryophyta</taxon>
        <taxon>Tracheophyta</taxon>
        <taxon>Spermatophyta</taxon>
        <taxon>Magnoliopsida</taxon>
        <taxon>eudicotyledons</taxon>
        <taxon>Gunneridae</taxon>
        <taxon>Pentapetalae</taxon>
        <taxon>asterids</taxon>
        <taxon>campanulids</taxon>
        <taxon>Asterales</taxon>
        <taxon>Asteraceae</taxon>
        <taxon>Asteroideae</taxon>
        <taxon>Anthemideae</taxon>
        <taxon>Anthemidinae</taxon>
        <taxon>Tanacetum</taxon>
    </lineage>
</organism>
<dbReference type="AlphaFoldDB" id="A0A699X112"/>
<dbReference type="InterPro" id="IPR011193">
    <property type="entry name" value="Orn/lys/arg_de-COase"/>
</dbReference>
<dbReference type="PANTHER" id="PTHR45229:SF3">
    <property type="entry name" value="BIODEGRADATIVE ARGININE DECARBOXYLASE"/>
    <property type="match status" value="1"/>
</dbReference>
<dbReference type="InterPro" id="IPR036633">
    <property type="entry name" value="Prn/Lys/Arg_de-COase_C_sf"/>
</dbReference>
<dbReference type="EMBL" id="BKCJ011785998">
    <property type="protein sequence ID" value="GFD52753.1"/>
    <property type="molecule type" value="Genomic_DNA"/>
</dbReference>
<comment type="caution">
    <text evidence="2">The sequence shown here is derived from an EMBL/GenBank/DDBJ whole genome shotgun (WGS) entry which is preliminary data.</text>
</comment>
<dbReference type="Pfam" id="PF03711">
    <property type="entry name" value="OKR_DC_1_C"/>
    <property type="match status" value="1"/>
</dbReference>
<dbReference type="GO" id="GO:0006527">
    <property type="term" value="P:L-arginine catabolic process"/>
    <property type="evidence" value="ECO:0007669"/>
    <property type="project" value="TreeGrafter"/>
</dbReference>
<dbReference type="GO" id="GO:0005829">
    <property type="term" value="C:cytosol"/>
    <property type="evidence" value="ECO:0007669"/>
    <property type="project" value="TreeGrafter"/>
</dbReference>